<proteinExistence type="predicted"/>
<organism evidence="1 2">
    <name type="scientific">Cetraspora pellucida</name>
    <dbReference type="NCBI Taxonomy" id="1433469"/>
    <lineage>
        <taxon>Eukaryota</taxon>
        <taxon>Fungi</taxon>
        <taxon>Fungi incertae sedis</taxon>
        <taxon>Mucoromycota</taxon>
        <taxon>Glomeromycotina</taxon>
        <taxon>Glomeromycetes</taxon>
        <taxon>Diversisporales</taxon>
        <taxon>Gigasporaceae</taxon>
        <taxon>Cetraspora</taxon>
    </lineage>
</organism>
<name>A0ACA9NZC2_9GLOM</name>
<evidence type="ECO:0000313" key="2">
    <source>
        <dbReference type="Proteomes" id="UP000789366"/>
    </source>
</evidence>
<protein>
    <submittedName>
        <fullName evidence="1">3978_t:CDS:1</fullName>
    </submittedName>
</protein>
<dbReference type="Proteomes" id="UP000789366">
    <property type="component" value="Unassembled WGS sequence"/>
</dbReference>
<reference evidence="1" key="1">
    <citation type="submission" date="2021-06" db="EMBL/GenBank/DDBJ databases">
        <authorList>
            <person name="Kallberg Y."/>
            <person name="Tangrot J."/>
            <person name="Rosling A."/>
        </authorList>
    </citation>
    <scope>NUCLEOTIDE SEQUENCE</scope>
    <source>
        <strain evidence="1">28 12/20/2015</strain>
    </source>
</reference>
<evidence type="ECO:0000313" key="1">
    <source>
        <dbReference type="EMBL" id="CAG8685186.1"/>
    </source>
</evidence>
<gene>
    <name evidence="1" type="ORF">SPELUC_LOCUS10379</name>
</gene>
<keyword evidence="2" id="KW-1185">Reference proteome</keyword>
<dbReference type="EMBL" id="CAJVPW010019122">
    <property type="protein sequence ID" value="CAG8685186.1"/>
    <property type="molecule type" value="Genomic_DNA"/>
</dbReference>
<feature type="non-terminal residue" evidence="1">
    <location>
        <position position="1"/>
    </location>
</feature>
<accession>A0ACA9NZC2</accession>
<sequence>TTLEEIAKAVHKCAYGIKAILIVFEANRFTEEQKRVLNQIRTFLGRDATNHIIASDWSVPVRSFIQNIGNRWSISPNHQVHKNRLREIKELIKCIPEIYKTEQFEKNLREQEEAKQKDHRHQDGRNAYSYGRNDYSWSSNKK</sequence>
<comment type="caution">
    <text evidence="1">The sequence shown here is derived from an EMBL/GenBank/DDBJ whole genome shotgun (WGS) entry which is preliminary data.</text>
</comment>